<keyword evidence="3" id="KW-0560">Oxidoreductase</keyword>
<evidence type="ECO:0000256" key="2">
    <source>
        <dbReference type="PIRSR" id="PIRSR602401-1"/>
    </source>
</evidence>
<keyword evidence="5" id="KW-1185">Reference proteome</keyword>
<gene>
    <name evidence="6" type="primary">LOC110977587</name>
</gene>
<dbReference type="Gene3D" id="1.10.630.10">
    <property type="entry name" value="Cytochrome P450"/>
    <property type="match status" value="1"/>
</dbReference>
<dbReference type="SUPFAM" id="SSF48264">
    <property type="entry name" value="Cytochrome P450"/>
    <property type="match status" value="1"/>
</dbReference>
<feature type="transmembrane region" description="Helical" evidence="4">
    <location>
        <begin position="37"/>
        <end position="60"/>
    </location>
</feature>
<comment type="cofactor">
    <cofactor evidence="2">
        <name>heme</name>
        <dbReference type="ChEBI" id="CHEBI:30413"/>
    </cofactor>
</comment>
<dbReference type="KEGG" id="aplc:110977587"/>
<sequence>MFYHLARQQLPETPTRPWCVLNLHLDHIMELFSCTTLVLALLILFAALLFSGLLFVMVYLTYLHRKFAHIPGPKRDSFFTGNLTSLRLRVHKGSNLPEYLYDLMKEYGAVYHIFLIHRPIVLALDAPFHKEIFTTVAHIKPISGYRYLCSVLGTRFLGNGLITETVPTKHAKRRTLFNPAFHRKYLISLMDQFNFSADVLVNRLVTLADGKTEVAMLDEFNRLTLDVIAKVAFGLQLNITEETESPFVRAMTTTLQGIQISFRAPWKEFSPLPSDRQYRRQVAEAITFLRETGRECVKRRLEAKRRGEDLPQDILTYILQASDDLEGDENFKMEEMLDEFVSFFLAGQETTANTLAFALVELGHHPDVMHRLKTETLAVMGDSDYAEYSDLGKLDYMMMVLKETLRLWSPAFSTSRELAYDVEVRGYKIPAGATIWLNSYVMGRNEEYFQNALEFDPDRFKSNEDQTQYAYFPFSKGHRSCIGQPFALIEARVILAKLLKKFNFKLVPGQGFEILQELTLKPKGRCKNYITLAE</sequence>
<dbReference type="PRINTS" id="PR00463">
    <property type="entry name" value="EP450I"/>
</dbReference>
<dbReference type="OMA" id="ENWHANQ"/>
<accession>A0A8B7Y6X6</accession>
<dbReference type="PANTHER" id="PTHR24293:SF0">
    <property type="entry name" value="CYP46A1 PROTEIN-RELATED"/>
    <property type="match status" value="1"/>
</dbReference>
<dbReference type="PANTHER" id="PTHR24293">
    <property type="entry name" value="CYTOCHROME P450 FAMILY 46 SUBFAMILY A"/>
    <property type="match status" value="1"/>
</dbReference>
<dbReference type="OrthoDB" id="1470350at2759"/>
<dbReference type="GO" id="GO:0006707">
    <property type="term" value="P:cholesterol catabolic process"/>
    <property type="evidence" value="ECO:0007669"/>
    <property type="project" value="InterPro"/>
</dbReference>
<feature type="binding site" description="axial binding residue" evidence="2">
    <location>
        <position position="481"/>
    </location>
    <ligand>
        <name>heme</name>
        <dbReference type="ChEBI" id="CHEBI:30413"/>
    </ligand>
    <ligandPart>
        <name>Fe</name>
        <dbReference type="ChEBI" id="CHEBI:18248"/>
    </ligandPart>
</feature>
<dbReference type="RefSeq" id="XP_022087536.1">
    <property type="nucleotide sequence ID" value="XM_022231844.1"/>
</dbReference>
<name>A0A8B7Y6X6_ACAPL</name>
<dbReference type="PRINTS" id="PR00385">
    <property type="entry name" value="P450"/>
</dbReference>
<keyword evidence="3" id="KW-0503">Monooxygenase</keyword>
<dbReference type="InterPro" id="IPR036396">
    <property type="entry name" value="Cyt_P450_sf"/>
</dbReference>
<dbReference type="GO" id="GO:0005506">
    <property type="term" value="F:iron ion binding"/>
    <property type="evidence" value="ECO:0007669"/>
    <property type="project" value="InterPro"/>
</dbReference>
<dbReference type="GO" id="GO:0020037">
    <property type="term" value="F:heme binding"/>
    <property type="evidence" value="ECO:0007669"/>
    <property type="project" value="InterPro"/>
</dbReference>
<keyword evidence="2 3" id="KW-0408">Iron</keyword>
<keyword evidence="4" id="KW-0812">Transmembrane</keyword>
<evidence type="ECO:0000313" key="5">
    <source>
        <dbReference type="Proteomes" id="UP000694845"/>
    </source>
</evidence>
<organism evidence="5 6">
    <name type="scientific">Acanthaster planci</name>
    <name type="common">Crown-of-thorns starfish</name>
    <dbReference type="NCBI Taxonomy" id="133434"/>
    <lineage>
        <taxon>Eukaryota</taxon>
        <taxon>Metazoa</taxon>
        <taxon>Echinodermata</taxon>
        <taxon>Eleutherozoa</taxon>
        <taxon>Asterozoa</taxon>
        <taxon>Asteroidea</taxon>
        <taxon>Valvatacea</taxon>
        <taxon>Valvatida</taxon>
        <taxon>Acanthasteridae</taxon>
        <taxon>Acanthaster</taxon>
    </lineage>
</organism>
<keyword evidence="2 3" id="KW-0479">Metal-binding</keyword>
<dbReference type="AlphaFoldDB" id="A0A8B7Y6X6"/>
<evidence type="ECO:0000313" key="6">
    <source>
        <dbReference type="RefSeq" id="XP_022087536.1"/>
    </source>
</evidence>
<evidence type="ECO:0000256" key="3">
    <source>
        <dbReference type="RuleBase" id="RU000461"/>
    </source>
</evidence>
<protein>
    <submittedName>
        <fullName evidence="6">Cholesterol 24-hydroxylase-like isoform X1</fullName>
    </submittedName>
</protein>
<dbReference type="InterPro" id="IPR001128">
    <property type="entry name" value="Cyt_P450"/>
</dbReference>
<dbReference type="Pfam" id="PF00067">
    <property type="entry name" value="p450"/>
    <property type="match status" value="1"/>
</dbReference>
<dbReference type="PROSITE" id="PS00086">
    <property type="entry name" value="CYTOCHROME_P450"/>
    <property type="match status" value="1"/>
</dbReference>
<keyword evidence="2 3" id="KW-0349">Heme</keyword>
<dbReference type="InterPro" id="IPR039983">
    <property type="entry name" value="CYP46A1"/>
</dbReference>
<reference evidence="6" key="1">
    <citation type="submission" date="2025-08" db="UniProtKB">
        <authorList>
            <consortium name="RefSeq"/>
        </authorList>
    </citation>
    <scope>IDENTIFICATION</scope>
</reference>
<dbReference type="Proteomes" id="UP000694845">
    <property type="component" value="Unplaced"/>
</dbReference>
<keyword evidence="4" id="KW-1133">Transmembrane helix</keyword>
<dbReference type="InterPro" id="IPR017972">
    <property type="entry name" value="Cyt_P450_CS"/>
</dbReference>
<evidence type="ECO:0000256" key="1">
    <source>
        <dbReference type="ARBA" id="ARBA00010617"/>
    </source>
</evidence>
<comment type="similarity">
    <text evidence="1 3">Belongs to the cytochrome P450 family.</text>
</comment>
<dbReference type="InterPro" id="IPR002401">
    <property type="entry name" value="Cyt_P450_E_grp-I"/>
</dbReference>
<dbReference type="CDD" id="cd20613">
    <property type="entry name" value="CYP46A1-like"/>
    <property type="match status" value="1"/>
</dbReference>
<evidence type="ECO:0000256" key="4">
    <source>
        <dbReference type="SAM" id="Phobius"/>
    </source>
</evidence>
<dbReference type="GeneID" id="110977587"/>
<dbReference type="GO" id="GO:0033781">
    <property type="term" value="F:cholesterol 24-hydroxylase activity"/>
    <property type="evidence" value="ECO:0007669"/>
    <property type="project" value="InterPro"/>
</dbReference>
<keyword evidence="4" id="KW-0472">Membrane</keyword>
<proteinExistence type="inferred from homology"/>